<proteinExistence type="predicted"/>
<dbReference type="PROSITE" id="PS51846">
    <property type="entry name" value="CNNM"/>
    <property type="match status" value="1"/>
</dbReference>
<comment type="caution">
    <text evidence="5">The sequence shown here is derived from an EMBL/GenBank/DDBJ whole genome shotgun (WGS) entry which is preliminary data.</text>
</comment>
<keyword evidence="3" id="KW-0472">Membrane</keyword>
<feature type="transmembrane region" description="Helical" evidence="3">
    <location>
        <begin position="60"/>
        <end position="84"/>
    </location>
</feature>
<keyword evidence="3" id="KW-1133">Transmembrane helix</keyword>
<evidence type="ECO:0000313" key="6">
    <source>
        <dbReference type="Proteomes" id="UP000783863"/>
    </source>
</evidence>
<gene>
    <name evidence="5" type="ORF">EGD98_05760</name>
</gene>
<feature type="transmembrane region" description="Helical" evidence="3">
    <location>
        <begin position="131"/>
        <end position="149"/>
    </location>
</feature>
<reference evidence="5" key="1">
    <citation type="submission" date="2021-06" db="EMBL/GenBank/DDBJ databases">
        <title>Halomicroarcula sp. F24A a new haloarchaeum isolated from saline soil.</title>
        <authorList>
            <person name="Duran-Viseras A."/>
            <person name="Sanchez-Porro C."/>
            <person name="Ventosa A."/>
        </authorList>
    </citation>
    <scope>NUCLEOTIDE SEQUENCE</scope>
    <source>
        <strain evidence="5">F24A</strain>
    </source>
</reference>
<feature type="domain" description="CNNM transmembrane" evidence="4">
    <location>
        <begin position="1"/>
        <end position="170"/>
    </location>
</feature>
<evidence type="ECO:0000256" key="2">
    <source>
        <dbReference type="ARBA" id="ARBA00023122"/>
    </source>
</evidence>
<dbReference type="RefSeq" id="WP_220587395.1">
    <property type="nucleotide sequence ID" value="NZ_RKLQ01000001.1"/>
</dbReference>
<dbReference type="Proteomes" id="UP000783863">
    <property type="component" value="Unassembled WGS sequence"/>
</dbReference>
<name>A0A8J8C7D9_9EURY</name>
<evidence type="ECO:0000313" key="5">
    <source>
        <dbReference type="EMBL" id="MBX0303177.1"/>
    </source>
</evidence>
<dbReference type="PANTHER" id="PTHR22777">
    <property type="entry name" value="HEMOLYSIN-RELATED"/>
    <property type="match status" value="1"/>
</dbReference>
<dbReference type="AlphaFoldDB" id="A0A8J8C7D9"/>
<keyword evidence="2" id="KW-0129">CBS domain</keyword>
<protein>
    <submittedName>
        <fullName evidence="5">DUF21 domain-containing protein</fullName>
    </submittedName>
</protein>
<dbReference type="EMBL" id="RKLQ01000001">
    <property type="protein sequence ID" value="MBX0303177.1"/>
    <property type="molecule type" value="Genomic_DNA"/>
</dbReference>
<keyword evidence="1" id="KW-0677">Repeat</keyword>
<dbReference type="PANTHER" id="PTHR22777:SF17">
    <property type="entry name" value="UPF0053 PROTEIN SLL0260"/>
    <property type="match status" value="1"/>
</dbReference>
<feature type="transmembrane region" description="Helical" evidence="3">
    <location>
        <begin position="91"/>
        <end position="111"/>
    </location>
</feature>
<organism evidence="5 6">
    <name type="scientific">Haloarcula salinisoli</name>
    <dbReference type="NCBI Taxonomy" id="2487746"/>
    <lineage>
        <taxon>Archaea</taxon>
        <taxon>Methanobacteriati</taxon>
        <taxon>Methanobacteriota</taxon>
        <taxon>Stenosarchaea group</taxon>
        <taxon>Halobacteria</taxon>
        <taxon>Halobacteriales</taxon>
        <taxon>Haloarculaceae</taxon>
        <taxon>Haloarcula</taxon>
    </lineage>
</organism>
<evidence type="ECO:0000259" key="4">
    <source>
        <dbReference type="PROSITE" id="PS51846"/>
    </source>
</evidence>
<evidence type="ECO:0000256" key="3">
    <source>
        <dbReference type="SAM" id="Phobius"/>
    </source>
</evidence>
<sequence>MSVPLAPTLVAIVALLGCSAFFSSSETALFSLSREWLADAAETDRRAAAVADVLEDPHRLLVTLLVGNNVVNITLSSLLTAVLVDRLDPGLAVLATTVVASTVILIAGEIIPKSYGLGHAQTFALRVIRPLRYVSLLLYPVVVVFDLLTRTMSDSIGGQQSIEQTYDEVQ</sequence>
<keyword evidence="3" id="KW-0812">Transmembrane</keyword>
<keyword evidence="6" id="KW-1185">Reference proteome</keyword>
<dbReference type="Pfam" id="PF01595">
    <property type="entry name" value="CNNM"/>
    <property type="match status" value="1"/>
</dbReference>
<evidence type="ECO:0000256" key="1">
    <source>
        <dbReference type="ARBA" id="ARBA00022737"/>
    </source>
</evidence>
<accession>A0A8J8C7D9</accession>
<dbReference type="InterPro" id="IPR002550">
    <property type="entry name" value="CNNM"/>
</dbReference>